<dbReference type="Proteomes" id="UP001596139">
    <property type="component" value="Unassembled WGS sequence"/>
</dbReference>
<feature type="compositionally biased region" description="Low complexity" evidence="1">
    <location>
        <begin position="19"/>
        <end position="30"/>
    </location>
</feature>
<comment type="caution">
    <text evidence="2">The sequence shown here is derived from an EMBL/GenBank/DDBJ whole genome shotgun (WGS) entry which is preliminary data.</text>
</comment>
<evidence type="ECO:0000313" key="2">
    <source>
        <dbReference type="EMBL" id="MFC6062782.1"/>
    </source>
</evidence>
<dbReference type="EMBL" id="JBHSPX010000003">
    <property type="protein sequence ID" value="MFC6062782.1"/>
    <property type="molecule type" value="Genomic_DNA"/>
</dbReference>
<feature type="compositionally biased region" description="Polar residues" evidence="1">
    <location>
        <begin position="1"/>
        <end position="11"/>
    </location>
</feature>
<reference evidence="3" key="1">
    <citation type="journal article" date="2019" name="Int. J. Syst. Evol. Microbiol.">
        <title>The Global Catalogue of Microorganisms (GCM) 10K type strain sequencing project: providing services to taxonomists for standard genome sequencing and annotation.</title>
        <authorList>
            <consortium name="The Broad Institute Genomics Platform"/>
            <consortium name="The Broad Institute Genome Sequencing Center for Infectious Disease"/>
            <person name="Wu L."/>
            <person name="Ma J."/>
        </authorList>
    </citation>
    <scope>NUCLEOTIDE SEQUENCE [LARGE SCALE GENOMIC DNA]</scope>
    <source>
        <strain evidence="3">CGMCC 1.15180</strain>
    </source>
</reference>
<feature type="region of interest" description="Disordered" evidence="1">
    <location>
        <begin position="1"/>
        <end position="35"/>
    </location>
</feature>
<evidence type="ECO:0000313" key="3">
    <source>
        <dbReference type="Proteomes" id="UP001596139"/>
    </source>
</evidence>
<protein>
    <submittedName>
        <fullName evidence="2">Uncharacterized protein</fullName>
    </submittedName>
</protein>
<evidence type="ECO:0000256" key="1">
    <source>
        <dbReference type="SAM" id="MobiDB-lite"/>
    </source>
</evidence>
<proteinExistence type="predicted"/>
<keyword evidence="3" id="KW-1185">Reference proteome</keyword>
<organism evidence="2 3">
    <name type="scientific">Streptomyces ochraceiscleroticus</name>
    <dbReference type="NCBI Taxonomy" id="47761"/>
    <lineage>
        <taxon>Bacteria</taxon>
        <taxon>Bacillati</taxon>
        <taxon>Actinomycetota</taxon>
        <taxon>Actinomycetes</taxon>
        <taxon>Kitasatosporales</taxon>
        <taxon>Streptomycetaceae</taxon>
        <taxon>Streptomyces</taxon>
    </lineage>
</organism>
<gene>
    <name evidence="2" type="ORF">ACFP4F_09475</name>
</gene>
<accession>A0ABW1MI90</accession>
<dbReference type="RefSeq" id="WP_382467374.1">
    <property type="nucleotide sequence ID" value="NZ_JBHSPX010000003.1"/>
</dbReference>
<sequence>MDSREMNSQMNAPPEPKTAARARQGASAVAHDPAHRHPVGSALRAVKVFAGTAFSVAVLGEYADDRSPITTRPEE</sequence>
<name>A0ABW1MI90_9ACTN</name>